<dbReference type="PANTHER" id="PTHR43300">
    <property type="entry name" value="ACETYLTRANSFERASE"/>
    <property type="match status" value="1"/>
</dbReference>
<dbReference type="InterPro" id="IPR050179">
    <property type="entry name" value="Trans_hexapeptide_repeat"/>
</dbReference>
<dbReference type="AlphaFoldDB" id="A0A9X4LER9"/>
<comment type="caution">
    <text evidence="5">The sequence shown here is derived from an EMBL/GenBank/DDBJ whole genome shotgun (WGS) entry which is preliminary data.</text>
</comment>
<evidence type="ECO:0000256" key="2">
    <source>
        <dbReference type="ARBA" id="ARBA00022679"/>
    </source>
</evidence>
<dbReference type="Gene3D" id="2.160.10.10">
    <property type="entry name" value="Hexapeptide repeat proteins"/>
    <property type="match status" value="1"/>
</dbReference>
<dbReference type="GO" id="GO:0016746">
    <property type="term" value="F:acyltransferase activity"/>
    <property type="evidence" value="ECO:0007669"/>
    <property type="project" value="UniProtKB-KW"/>
</dbReference>
<keyword evidence="2" id="KW-0808">Transferase</keyword>
<evidence type="ECO:0000313" key="6">
    <source>
        <dbReference type="Proteomes" id="UP001152766"/>
    </source>
</evidence>
<dbReference type="InterPro" id="IPR011004">
    <property type="entry name" value="Trimer_LpxA-like_sf"/>
</dbReference>
<name>A0A9X4LER9_9BURK</name>
<dbReference type="InterPro" id="IPR018357">
    <property type="entry name" value="Hexapep_transf_CS"/>
</dbReference>
<accession>A0A9X4LER9</accession>
<dbReference type="PANTHER" id="PTHR43300:SF11">
    <property type="entry name" value="ACETYLTRANSFERASE RV3034C-RELATED"/>
    <property type="match status" value="1"/>
</dbReference>
<gene>
    <name evidence="5" type="ORF">EXJ73_02935</name>
</gene>
<comment type="similarity">
    <text evidence="1">Belongs to the transferase hexapeptide repeat family.</text>
</comment>
<dbReference type="SUPFAM" id="SSF51161">
    <property type="entry name" value="Trimeric LpxA-like enzymes"/>
    <property type="match status" value="1"/>
</dbReference>
<sequence>MSLFSAAALKAGLRRLATRWRVWRHPSIRSVGDGLHIGKGCRFWAAEGIHFGRQCYVGKDVVIETNARIGDFALIASRAAFVGRHDHGTDRLGVPMRFGPWVGSKDAAPEVRREGIVVEDDVWIGFGAVVLSGVRIGRGAIVAAGTVVTRDVVPYEIVAGVPARSVGRRYGDAFARHRHEAMMAAGRFEFSELGYEHWVVEPGAVE</sequence>
<evidence type="ECO:0000256" key="1">
    <source>
        <dbReference type="ARBA" id="ARBA00007274"/>
    </source>
</evidence>
<reference evidence="5" key="1">
    <citation type="submission" date="2019-02" db="EMBL/GenBank/DDBJ databases">
        <title>Draft genome of the type strain Pelomonas aquatica CCUG 52575T.</title>
        <authorList>
            <person name="Gomila M."/>
            <person name="Lalucat J."/>
        </authorList>
    </citation>
    <scope>NUCLEOTIDE SEQUENCE</scope>
    <source>
        <strain evidence="5">CCUG 52575</strain>
    </source>
</reference>
<keyword evidence="4 5" id="KW-0012">Acyltransferase</keyword>
<keyword evidence="3" id="KW-0677">Repeat</keyword>
<dbReference type="EMBL" id="SGUG01000003">
    <property type="protein sequence ID" value="MDG0861429.1"/>
    <property type="molecule type" value="Genomic_DNA"/>
</dbReference>
<dbReference type="Proteomes" id="UP001152766">
    <property type="component" value="Unassembled WGS sequence"/>
</dbReference>
<dbReference type="Pfam" id="PF00132">
    <property type="entry name" value="Hexapep"/>
    <property type="match status" value="1"/>
</dbReference>
<organism evidence="5 6">
    <name type="scientific">Pelomonas aquatica</name>
    <dbReference type="NCBI Taxonomy" id="431058"/>
    <lineage>
        <taxon>Bacteria</taxon>
        <taxon>Pseudomonadati</taxon>
        <taxon>Pseudomonadota</taxon>
        <taxon>Betaproteobacteria</taxon>
        <taxon>Burkholderiales</taxon>
        <taxon>Sphaerotilaceae</taxon>
        <taxon>Roseateles</taxon>
    </lineage>
</organism>
<proteinExistence type="inferred from homology"/>
<evidence type="ECO:0000256" key="3">
    <source>
        <dbReference type="ARBA" id="ARBA00022737"/>
    </source>
</evidence>
<dbReference type="PROSITE" id="PS00101">
    <property type="entry name" value="HEXAPEP_TRANSFERASES"/>
    <property type="match status" value="1"/>
</dbReference>
<keyword evidence="6" id="KW-1185">Reference proteome</keyword>
<evidence type="ECO:0000313" key="5">
    <source>
        <dbReference type="EMBL" id="MDG0861429.1"/>
    </source>
</evidence>
<protein>
    <submittedName>
        <fullName evidence="5">Acyltransferase</fullName>
    </submittedName>
</protein>
<evidence type="ECO:0000256" key="4">
    <source>
        <dbReference type="ARBA" id="ARBA00023315"/>
    </source>
</evidence>
<dbReference type="InterPro" id="IPR001451">
    <property type="entry name" value="Hexapep"/>
</dbReference>